<dbReference type="GO" id="GO:0005576">
    <property type="term" value="C:extracellular region"/>
    <property type="evidence" value="ECO:0007669"/>
    <property type="project" value="TreeGrafter"/>
</dbReference>
<evidence type="ECO:0000256" key="5">
    <source>
        <dbReference type="ARBA" id="ARBA00023098"/>
    </source>
</evidence>
<dbReference type="PANTHER" id="PTHR12370">
    <property type="entry name" value="PHOSPHOLIPASE B-RELATED"/>
    <property type="match status" value="1"/>
</dbReference>
<dbReference type="Gene3D" id="3.60.60.30">
    <property type="match status" value="1"/>
</dbReference>
<keyword evidence="6" id="KW-0325">Glycoprotein</keyword>
<keyword evidence="5 7" id="KW-0443">Lipid metabolism</keyword>
<dbReference type="Pfam" id="PF04916">
    <property type="entry name" value="Phospholip_B"/>
    <property type="match status" value="1"/>
</dbReference>
<keyword evidence="2" id="KW-0732">Signal</keyword>
<dbReference type="InParanoid" id="A0A7R8ULP4"/>
<name>A0A7R8ULP4_HERIL</name>
<accession>A0A7R8ULP4</accession>
<proteinExistence type="inferred from homology"/>
<dbReference type="OrthoDB" id="419508at2759"/>
<gene>
    <name evidence="9" type="ORF">HERILL_LOCUS6114</name>
</gene>
<evidence type="ECO:0000313" key="10">
    <source>
        <dbReference type="Proteomes" id="UP000594454"/>
    </source>
</evidence>
<evidence type="ECO:0000256" key="1">
    <source>
        <dbReference type="ARBA" id="ARBA00007835"/>
    </source>
</evidence>
<keyword evidence="4 7" id="KW-0442">Lipid degradation</keyword>
<dbReference type="PANTHER" id="PTHR12370:SF3">
    <property type="entry name" value="PHOSPHOLIPASE B-LIKE 2-RELATED"/>
    <property type="match status" value="1"/>
</dbReference>
<evidence type="ECO:0000313" key="9">
    <source>
        <dbReference type="EMBL" id="CAD7083135.1"/>
    </source>
</evidence>
<dbReference type="GO" id="GO:0009395">
    <property type="term" value="P:phospholipid catabolic process"/>
    <property type="evidence" value="ECO:0007669"/>
    <property type="project" value="TreeGrafter"/>
</dbReference>
<dbReference type="FunCoup" id="A0A7R8ULP4">
    <property type="interactions" value="50"/>
</dbReference>
<keyword evidence="10" id="KW-1185">Reference proteome</keyword>
<evidence type="ECO:0000256" key="2">
    <source>
        <dbReference type="ARBA" id="ARBA00022729"/>
    </source>
</evidence>
<comment type="similarity">
    <text evidence="1 7">Belongs to the phospholipase B-like family.</text>
</comment>
<dbReference type="GO" id="GO:0004620">
    <property type="term" value="F:phospholipase activity"/>
    <property type="evidence" value="ECO:0007669"/>
    <property type="project" value="InterPro"/>
</dbReference>
<evidence type="ECO:0000256" key="7">
    <source>
        <dbReference type="RuleBase" id="RU364138"/>
    </source>
</evidence>
<keyword evidence="8" id="KW-0472">Membrane</keyword>
<evidence type="ECO:0000256" key="3">
    <source>
        <dbReference type="ARBA" id="ARBA00022801"/>
    </source>
</evidence>
<dbReference type="EC" id="3.1.1.-" evidence="7"/>
<sequence length="630" mass="71719">MASDALKVVGASWLKTRISSMILLGAGLLAIGAFFIANMDRPHFDGTYCATAYWSKKSGFRIEYWKQRNDLDNIPLGVGRICYKDSTLENGWSQLEVETQRNYPDWVQAYAAGLLEGTLTWNKIYNQWLNTISSSCDRDENSQNFCTWLRDTLSTNYANIKNNLDSARKHDHFWHQIHMFYYQLEGLKAGWKKGARRSRFDSEIPSVDFLLMNAAADMYDLKIYFENFVMKPKEGEAATEKNFLIPSATMVAKLTEDEENGKTLLMGHSSVGSYSAMLRIFKRYKLRFHFTDASKGSLVPGTDIMFTGYPGILASTDDFYNIRGRHVNAIVAGVGIKNDNLKLWKNITLKYAVPLVARVMAANRLAQSRRSWARIMSRYPFTGNKQWALVDLKKMDISDIQSSNDSSKIQVKMAHTIPQKGFFWIVEQLPGSLHAEDMTDIFYSNESLWSGNGVPYIEDVLEASGLTNDHNLSRKAVAFNITDLNRVDKFLRLNSFRGDLQGDQAIPFGNIDLKMFSYGARIGNSDFHAIAGPIHIEHHHRVEPVTTTESTNEVDVSAEAIALDESRKADIEIYTDRRLVRDDIRALALQRAQGPFKWSQAHGSVVEIKHYGHPDSWNFNSYSPRWAWHN</sequence>
<reference evidence="9 10" key="1">
    <citation type="submission" date="2020-11" db="EMBL/GenBank/DDBJ databases">
        <authorList>
            <person name="Wallbank WR R."/>
            <person name="Pardo Diaz C."/>
            <person name="Kozak K."/>
            <person name="Martin S."/>
            <person name="Jiggins C."/>
            <person name="Moest M."/>
            <person name="Warren A I."/>
            <person name="Generalovic N T."/>
            <person name="Byers J.R.P. K."/>
            <person name="Montejo-Kovacevich G."/>
            <person name="Yen C E."/>
        </authorList>
    </citation>
    <scope>NUCLEOTIDE SEQUENCE [LARGE SCALE GENOMIC DNA]</scope>
</reference>
<dbReference type="AlphaFoldDB" id="A0A7R8ULP4"/>
<dbReference type="InterPro" id="IPR007000">
    <property type="entry name" value="PLipase_B-like"/>
</dbReference>
<keyword evidence="8" id="KW-0812">Transmembrane</keyword>
<dbReference type="OMA" id="RPVRNDM"/>
<evidence type="ECO:0000256" key="4">
    <source>
        <dbReference type="ARBA" id="ARBA00022963"/>
    </source>
</evidence>
<evidence type="ECO:0000256" key="6">
    <source>
        <dbReference type="ARBA" id="ARBA00023180"/>
    </source>
</evidence>
<comment type="function">
    <text evidence="7">Putative phospholipase.</text>
</comment>
<keyword evidence="3 7" id="KW-0378">Hydrolase</keyword>
<dbReference type="Proteomes" id="UP000594454">
    <property type="component" value="Chromosome 2"/>
</dbReference>
<protein>
    <recommendedName>
        <fullName evidence="7">Phospholipase B-like</fullName>
        <ecNumber evidence="7">3.1.1.-</ecNumber>
    </recommendedName>
</protein>
<organism evidence="9 10">
    <name type="scientific">Hermetia illucens</name>
    <name type="common">Black soldier fly</name>
    <dbReference type="NCBI Taxonomy" id="343691"/>
    <lineage>
        <taxon>Eukaryota</taxon>
        <taxon>Metazoa</taxon>
        <taxon>Ecdysozoa</taxon>
        <taxon>Arthropoda</taxon>
        <taxon>Hexapoda</taxon>
        <taxon>Insecta</taxon>
        <taxon>Pterygota</taxon>
        <taxon>Neoptera</taxon>
        <taxon>Endopterygota</taxon>
        <taxon>Diptera</taxon>
        <taxon>Brachycera</taxon>
        <taxon>Stratiomyomorpha</taxon>
        <taxon>Stratiomyidae</taxon>
        <taxon>Hermetiinae</taxon>
        <taxon>Hermetia</taxon>
    </lineage>
</organism>
<keyword evidence="8" id="KW-1133">Transmembrane helix</keyword>
<evidence type="ECO:0000256" key="8">
    <source>
        <dbReference type="SAM" id="Phobius"/>
    </source>
</evidence>
<feature type="transmembrane region" description="Helical" evidence="8">
    <location>
        <begin position="21"/>
        <end position="39"/>
    </location>
</feature>
<dbReference type="EMBL" id="LR899010">
    <property type="protein sequence ID" value="CAD7083135.1"/>
    <property type="molecule type" value="Genomic_DNA"/>
</dbReference>